<comment type="caution">
    <text evidence="1">The sequence shown here is derived from an EMBL/GenBank/DDBJ whole genome shotgun (WGS) entry which is preliminary data.</text>
</comment>
<proteinExistence type="predicted"/>
<dbReference type="EMBL" id="MTSD02000001">
    <property type="protein sequence ID" value="OOV88326.1"/>
    <property type="molecule type" value="Genomic_DNA"/>
</dbReference>
<evidence type="ECO:0000313" key="2">
    <source>
        <dbReference type="Proteomes" id="UP000190064"/>
    </source>
</evidence>
<organism evidence="1 2">
    <name type="scientific">Oceanospirillum linum</name>
    <dbReference type="NCBI Taxonomy" id="966"/>
    <lineage>
        <taxon>Bacteria</taxon>
        <taxon>Pseudomonadati</taxon>
        <taxon>Pseudomonadota</taxon>
        <taxon>Gammaproteobacteria</taxon>
        <taxon>Oceanospirillales</taxon>
        <taxon>Oceanospirillaceae</taxon>
        <taxon>Oceanospirillum</taxon>
    </lineage>
</organism>
<sequence>MPVKPEPYKRICPNCRWSQVVAPMSDVIISPMEMPQYNCPECSSATIKKPLNIWDEFKLLTKIKPF</sequence>
<accession>A0A1T1HET2</accession>
<dbReference type="AlphaFoldDB" id="A0A1T1HET2"/>
<gene>
    <name evidence="1" type="ORF">BTA35_0202070</name>
</gene>
<name>A0A1T1HET2_OCELI</name>
<protein>
    <submittedName>
        <fullName evidence="1">Uncharacterized protein</fullName>
    </submittedName>
</protein>
<dbReference type="Proteomes" id="UP000190064">
    <property type="component" value="Unassembled WGS sequence"/>
</dbReference>
<evidence type="ECO:0000313" key="1">
    <source>
        <dbReference type="EMBL" id="OOV88326.1"/>
    </source>
</evidence>
<dbReference type="STRING" id="966.BTA35_0202070"/>
<keyword evidence="2" id="KW-1185">Reference proteome</keyword>
<reference evidence="1" key="1">
    <citation type="submission" date="2017-02" db="EMBL/GenBank/DDBJ databases">
        <title>Draft Genome Sequence of the Salt Water Bacterium Oceanospirillum linum ATCC 11336.</title>
        <authorList>
            <person name="Trachtenberg A.M."/>
            <person name="Carney J.G."/>
            <person name="Linnane J.D."/>
            <person name="Rheaume B.A."/>
            <person name="Pitts N.L."/>
            <person name="Mykles D.L."/>
            <person name="Maclea K.S."/>
        </authorList>
    </citation>
    <scope>NUCLEOTIDE SEQUENCE [LARGE SCALE GENOMIC DNA]</scope>
    <source>
        <strain evidence="1">ATCC 11336</strain>
    </source>
</reference>